<dbReference type="InterPro" id="IPR020449">
    <property type="entry name" value="Tscrpt_reg_AraC-type_HTH"/>
</dbReference>
<dbReference type="InterPro" id="IPR051552">
    <property type="entry name" value="HptR"/>
</dbReference>
<evidence type="ECO:0000256" key="10">
    <source>
        <dbReference type="PROSITE-ProRule" id="PRU00169"/>
    </source>
</evidence>
<sequence>MKNLQKIVIIDDEMVLRNGLKYLCDWEAHGFTIAGEASNGIEGFQLIQEIRPDIVITDIVMPGMDGISLTAQIKEHFPNIHIIVLSSYDNFAYAKSSFKLGIADYLLKPELEAADLLHLLEKLSRTSGLDDFKSSASQFFQEILTFCSLEEEEYLEEFNDRGIHFKEKIPYTLMAAPYQGTIPVHRLLPAVTNLSLELFPACPCISCVTSQGYLCILLQAVSATELPSHARLTEFTVQLERKLENSFLFACMPVFSVLSNLSQVYGEMCGLLSYGFYFPEKTLLFPEDVHKCELAFPDTSFSNCLDPLRLDDARNLVYNYLSNAEAQAGMDVFTLKKQVENAIYRLIQTLADASFPTDEINSKKVMYFKKMDMSADCNSLRQVLSETFAELEDIVRKGTQEREGNLFYKIEEYIRLNCEQELKLYDLAKQFHLNYTYLSTLFYQNTEEHFSDYLNRMRVEKAKGLLRTENNSIQCISEKCGFINQGYFSKIFKKFTGCSPKEYQKLYHKSR</sequence>
<dbReference type="PANTHER" id="PTHR42713:SF3">
    <property type="entry name" value="TRANSCRIPTIONAL REGULATORY PROTEIN HPTR"/>
    <property type="match status" value="1"/>
</dbReference>
<comment type="subcellular location">
    <subcellularLocation>
        <location evidence="1">Cytoplasm</location>
    </subcellularLocation>
</comment>
<proteinExistence type="predicted"/>
<keyword evidence="5" id="KW-0902">Two-component regulatory system</keyword>
<dbReference type="EMBL" id="QVLV01000023">
    <property type="protein sequence ID" value="RGE56557.1"/>
    <property type="molecule type" value="Genomic_DNA"/>
</dbReference>
<keyword evidence="3" id="KW-0963">Cytoplasm</keyword>
<dbReference type="GO" id="GO:0000160">
    <property type="term" value="P:phosphorelay signal transduction system"/>
    <property type="evidence" value="ECO:0007669"/>
    <property type="project" value="UniProtKB-KW"/>
</dbReference>
<feature type="modified residue" description="4-aspartylphosphate" evidence="10">
    <location>
        <position position="58"/>
    </location>
</feature>
<keyword evidence="7 14" id="KW-0238">DNA-binding</keyword>
<reference evidence="14 16" key="1">
    <citation type="submission" date="2018-08" db="EMBL/GenBank/DDBJ databases">
        <title>A genome reference for cultivated species of the human gut microbiota.</title>
        <authorList>
            <person name="Zou Y."/>
            <person name="Xue W."/>
            <person name="Luo G."/>
        </authorList>
    </citation>
    <scope>NUCLEOTIDE SEQUENCE [LARGE SCALE GENOMIC DNA]</scope>
    <source>
        <strain evidence="14 16">AF26-4BH</strain>
        <strain evidence="13">TF05-5AC</strain>
    </source>
</reference>
<dbReference type="GeneID" id="97989692"/>
<dbReference type="EMBL" id="QVLU01000063">
    <property type="protein sequence ID" value="RGE59098.1"/>
    <property type="molecule type" value="Genomic_DNA"/>
</dbReference>
<evidence type="ECO:0000313" key="15">
    <source>
        <dbReference type="Proteomes" id="UP000260812"/>
    </source>
</evidence>
<feature type="domain" description="Response regulatory" evidence="12">
    <location>
        <begin position="6"/>
        <end position="123"/>
    </location>
</feature>
<dbReference type="PROSITE" id="PS01124">
    <property type="entry name" value="HTH_ARAC_FAMILY_2"/>
    <property type="match status" value="1"/>
</dbReference>
<dbReference type="GO" id="GO:0005737">
    <property type="term" value="C:cytoplasm"/>
    <property type="evidence" value="ECO:0007669"/>
    <property type="project" value="UniProtKB-SubCell"/>
</dbReference>
<comment type="function">
    <text evidence="9">May play the central regulatory role in sporulation. It may be an element of the effector pathway responsible for the activation of sporulation genes in response to nutritional stress. Spo0A may act in concert with spo0H (a sigma factor) to control the expression of some genes that are critical to the sporulation process.</text>
</comment>
<dbReference type="InterPro" id="IPR001789">
    <property type="entry name" value="Sig_transdc_resp-reg_receiver"/>
</dbReference>
<evidence type="ECO:0000256" key="3">
    <source>
        <dbReference type="ARBA" id="ARBA00022490"/>
    </source>
</evidence>
<feature type="domain" description="HTH araC/xylS-type" evidence="11">
    <location>
        <begin position="408"/>
        <end position="506"/>
    </location>
</feature>
<evidence type="ECO:0000256" key="1">
    <source>
        <dbReference type="ARBA" id="ARBA00004496"/>
    </source>
</evidence>
<evidence type="ECO:0000256" key="4">
    <source>
        <dbReference type="ARBA" id="ARBA00022553"/>
    </source>
</evidence>
<dbReference type="Proteomes" id="UP000260812">
    <property type="component" value="Unassembled WGS sequence"/>
</dbReference>
<dbReference type="SUPFAM" id="SSF46689">
    <property type="entry name" value="Homeodomain-like"/>
    <property type="match status" value="1"/>
</dbReference>
<name>A0A3E3I2V0_9FIRM</name>
<dbReference type="AlphaFoldDB" id="A0A3E3I2V0"/>
<dbReference type="InterPro" id="IPR018062">
    <property type="entry name" value="HTH_AraC-typ_CS"/>
</dbReference>
<evidence type="ECO:0000256" key="5">
    <source>
        <dbReference type="ARBA" id="ARBA00023012"/>
    </source>
</evidence>
<dbReference type="GO" id="GO:0003700">
    <property type="term" value="F:DNA-binding transcription factor activity"/>
    <property type="evidence" value="ECO:0007669"/>
    <property type="project" value="InterPro"/>
</dbReference>
<dbReference type="RefSeq" id="WP_021639574.1">
    <property type="nucleotide sequence ID" value="NZ_JBKUNB010000004.1"/>
</dbReference>
<dbReference type="GO" id="GO:0043565">
    <property type="term" value="F:sequence-specific DNA binding"/>
    <property type="evidence" value="ECO:0007669"/>
    <property type="project" value="InterPro"/>
</dbReference>
<keyword evidence="6" id="KW-0805">Transcription regulation</keyword>
<evidence type="ECO:0000256" key="8">
    <source>
        <dbReference type="ARBA" id="ARBA00023163"/>
    </source>
</evidence>
<dbReference type="SMART" id="SM00342">
    <property type="entry name" value="HTH_ARAC"/>
    <property type="match status" value="1"/>
</dbReference>
<keyword evidence="8" id="KW-0804">Transcription</keyword>
<organism evidence="14 16">
    <name type="scientific">Eisenbergiella massiliensis</name>
    <dbReference type="NCBI Taxonomy" id="1720294"/>
    <lineage>
        <taxon>Bacteria</taxon>
        <taxon>Bacillati</taxon>
        <taxon>Bacillota</taxon>
        <taxon>Clostridia</taxon>
        <taxon>Lachnospirales</taxon>
        <taxon>Lachnospiraceae</taxon>
        <taxon>Eisenbergiella</taxon>
    </lineage>
</organism>
<dbReference type="Gene3D" id="1.10.10.60">
    <property type="entry name" value="Homeodomain-like"/>
    <property type="match status" value="2"/>
</dbReference>
<dbReference type="SUPFAM" id="SSF52172">
    <property type="entry name" value="CheY-like"/>
    <property type="match status" value="1"/>
</dbReference>
<evidence type="ECO:0000313" key="16">
    <source>
        <dbReference type="Proteomes" id="UP000261166"/>
    </source>
</evidence>
<dbReference type="Pfam" id="PF00072">
    <property type="entry name" value="Response_reg"/>
    <property type="match status" value="1"/>
</dbReference>
<keyword evidence="15" id="KW-1185">Reference proteome</keyword>
<dbReference type="PRINTS" id="PR00032">
    <property type="entry name" value="HTHARAC"/>
</dbReference>
<accession>A0A3E3I2V0</accession>
<evidence type="ECO:0000313" key="14">
    <source>
        <dbReference type="EMBL" id="RGE59098.1"/>
    </source>
</evidence>
<dbReference type="OrthoDB" id="342399at2"/>
<evidence type="ECO:0000313" key="13">
    <source>
        <dbReference type="EMBL" id="RGE56557.1"/>
    </source>
</evidence>
<dbReference type="InterPro" id="IPR018060">
    <property type="entry name" value="HTH_AraC"/>
</dbReference>
<evidence type="ECO:0000256" key="2">
    <source>
        <dbReference type="ARBA" id="ARBA00018672"/>
    </source>
</evidence>
<dbReference type="PANTHER" id="PTHR42713">
    <property type="entry name" value="HISTIDINE KINASE-RELATED"/>
    <property type="match status" value="1"/>
</dbReference>
<dbReference type="InterPro" id="IPR009057">
    <property type="entry name" value="Homeodomain-like_sf"/>
</dbReference>
<dbReference type="SMART" id="SM00448">
    <property type="entry name" value="REC"/>
    <property type="match status" value="1"/>
</dbReference>
<dbReference type="PROSITE" id="PS50110">
    <property type="entry name" value="RESPONSE_REGULATORY"/>
    <property type="match status" value="1"/>
</dbReference>
<evidence type="ECO:0000259" key="11">
    <source>
        <dbReference type="PROSITE" id="PS01124"/>
    </source>
</evidence>
<dbReference type="InterPro" id="IPR011006">
    <property type="entry name" value="CheY-like_superfamily"/>
</dbReference>
<dbReference type="CDD" id="cd17536">
    <property type="entry name" value="REC_YesN-like"/>
    <property type="match status" value="1"/>
</dbReference>
<gene>
    <name evidence="14" type="ORF">DWY69_30715</name>
    <name evidence="13" type="ORF">DXC51_23230</name>
</gene>
<dbReference type="PROSITE" id="PS00041">
    <property type="entry name" value="HTH_ARAC_FAMILY_1"/>
    <property type="match status" value="1"/>
</dbReference>
<dbReference type="Proteomes" id="UP000261166">
    <property type="component" value="Unassembled WGS sequence"/>
</dbReference>
<evidence type="ECO:0000256" key="7">
    <source>
        <dbReference type="ARBA" id="ARBA00023125"/>
    </source>
</evidence>
<keyword evidence="4 10" id="KW-0597">Phosphoprotein</keyword>
<evidence type="ECO:0000256" key="9">
    <source>
        <dbReference type="ARBA" id="ARBA00024867"/>
    </source>
</evidence>
<comment type="caution">
    <text evidence="14">The sequence shown here is derived from an EMBL/GenBank/DDBJ whole genome shotgun (WGS) entry which is preliminary data.</text>
</comment>
<protein>
    <recommendedName>
        <fullName evidence="2">Stage 0 sporulation protein A homolog</fullName>
    </recommendedName>
</protein>
<dbReference type="Gene3D" id="3.40.50.2300">
    <property type="match status" value="1"/>
</dbReference>
<evidence type="ECO:0000259" key="12">
    <source>
        <dbReference type="PROSITE" id="PS50110"/>
    </source>
</evidence>
<dbReference type="Pfam" id="PF12833">
    <property type="entry name" value="HTH_18"/>
    <property type="match status" value="1"/>
</dbReference>
<evidence type="ECO:0000256" key="6">
    <source>
        <dbReference type="ARBA" id="ARBA00023015"/>
    </source>
</evidence>